<comment type="cofactor">
    <cofactor evidence="1">
        <name>pyridoxal 5'-phosphate</name>
        <dbReference type="ChEBI" id="CHEBI:597326"/>
    </cofactor>
</comment>
<organism evidence="3 4">
    <name type="scientific">Nitratidesulfovibrio oxamicus</name>
    <dbReference type="NCBI Taxonomy" id="32016"/>
    <lineage>
        <taxon>Bacteria</taxon>
        <taxon>Pseudomonadati</taxon>
        <taxon>Thermodesulfobacteriota</taxon>
        <taxon>Desulfovibrionia</taxon>
        <taxon>Desulfovibrionales</taxon>
        <taxon>Desulfovibrionaceae</taxon>
        <taxon>Nitratidesulfovibrio</taxon>
    </lineage>
</organism>
<dbReference type="PANTHER" id="PTHR42691:SF1">
    <property type="entry name" value="ASPARTATE AMINOTRANSFERASE YHDR-RELATED"/>
    <property type="match status" value="1"/>
</dbReference>
<dbReference type="Gene3D" id="3.40.640.10">
    <property type="entry name" value="Type I PLP-dependent aspartate aminotransferase-like (Major domain)"/>
    <property type="match status" value="1"/>
</dbReference>
<dbReference type="EC" id="2.6.1.-" evidence="1"/>
<evidence type="ECO:0000313" key="3">
    <source>
        <dbReference type="EMBL" id="MBG3876893.1"/>
    </source>
</evidence>
<keyword evidence="1 3" id="KW-0032">Aminotransferase</keyword>
<dbReference type="Pfam" id="PF00155">
    <property type="entry name" value="Aminotran_1_2"/>
    <property type="match status" value="1"/>
</dbReference>
<reference evidence="3 4" key="1">
    <citation type="submission" date="2019-08" db="EMBL/GenBank/DDBJ databases">
        <authorList>
            <person name="Luo N."/>
        </authorList>
    </citation>
    <scope>NUCLEOTIDE SEQUENCE [LARGE SCALE GENOMIC DNA]</scope>
    <source>
        <strain evidence="3 4">NCIMB 9442</strain>
    </source>
</reference>
<protein>
    <recommendedName>
        <fullName evidence="1">Aminotransferase</fullName>
        <ecNumber evidence="1">2.6.1.-</ecNumber>
    </recommendedName>
</protein>
<dbReference type="InterPro" id="IPR015424">
    <property type="entry name" value="PyrdxlP-dep_Trfase"/>
</dbReference>
<evidence type="ECO:0000313" key="4">
    <source>
        <dbReference type="Proteomes" id="UP001194469"/>
    </source>
</evidence>
<dbReference type="PROSITE" id="PS00105">
    <property type="entry name" value="AA_TRANSFER_CLASS_1"/>
    <property type="match status" value="1"/>
</dbReference>
<dbReference type="InterPro" id="IPR004839">
    <property type="entry name" value="Aminotransferase_I/II_large"/>
</dbReference>
<dbReference type="Proteomes" id="UP001194469">
    <property type="component" value="Unassembled WGS sequence"/>
</dbReference>
<keyword evidence="4" id="KW-1185">Reference proteome</keyword>
<evidence type="ECO:0000256" key="1">
    <source>
        <dbReference type="RuleBase" id="RU000481"/>
    </source>
</evidence>
<dbReference type="RefSeq" id="WP_196608959.1">
    <property type="nucleotide sequence ID" value="NZ_VRYY01000185.1"/>
</dbReference>
<proteinExistence type="inferred from homology"/>
<dbReference type="InterPro" id="IPR015422">
    <property type="entry name" value="PyrdxlP-dep_Trfase_small"/>
</dbReference>
<comment type="similarity">
    <text evidence="1">Belongs to the class-I pyridoxal-phosphate-dependent aminotransferase family.</text>
</comment>
<dbReference type="SUPFAM" id="SSF53383">
    <property type="entry name" value="PLP-dependent transferases"/>
    <property type="match status" value="1"/>
</dbReference>
<name>A0ABS0J380_9BACT</name>
<dbReference type="NCBIfam" id="NF005305">
    <property type="entry name" value="PRK06836.1"/>
    <property type="match status" value="1"/>
</dbReference>
<evidence type="ECO:0000259" key="2">
    <source>
        <dbReference type="Pfam" id="PF00155"/>
    </source>
</evidence>
<feature type="domain" description="Aminotransferase class I/classII large" evidence="2">
    <location>
        <begin position="37"/>
        <end position="379"/>
    </location>
</feature>
<dbReference type="InterPro" id="IPR004838">
    <property type="entry name" value="NHTrfase_class1_PyrdxlP-BS"/>
</dbReference>
<dbReference type="Gene3D" id="3.90.1150.10">
    <property type="entry name" value="Aspartate Aminotransferase, domain 1"/>
    <property type="match status" value="2"/>
</dbReference>
<gene>
    <name evidence="3" type="ORF">FVW20_07645</name>
</gene>
<dbReference type="CDD" id="cd00609">
    <property type="entry name" value="AAT_like"/>
    <property type="match status" value="1"/>
</dbReference>
<comment type="caution">
    <text evidence="3">The sequence shown here is derived from an EMBL/GenBank/DDBJ whole genome shotgun (WGS) entry which is preliminary data.</text>
</comment>
<sequence length="394" mass="42333">MSLISQQISGYLERSSWIRKMFEAGIALKQQYGEEAVCDFSLGNPDLPAPPAVGQALRELADHAGEPFAFGYMPNGGYPWARAKLAVHLSSEQGVDLTADDVVLTCGAAGGLNAFLRAVLEPGDEVLAVSPFFVEYGFYVANHGGAFRTVPSKPDTFALDVAAIEAAIGPKTRALIVNSPNNPTGVIYNRTELTELAAALGRASQKHGRPIFLISDEPYRFLSYDGDEVPSLLPLYPHAVVVSSFSKNLSLAGERLGYIALSPLMEGRGTLMAALLLTNRILGFVNPPAVGQHLMAKALGSQVDAGIYARRRDMMARILRDAGYEFQMPAGAFYFFPKAPGGDDVKFVNRLMEEKVLAVPGSGFGGPGHFRLTFCVGEDVIARSAEGFRRAIKG</sequence>
<dbReference type="InterPro" id="IPR015421">
    <property type="entry name" value="PyrdxlP-dep_Trfase_major"/>
</dbReference>
<accession>A0ABS0J380</accession>
<dbReference type="PANTHER" id="PTHR42691">
    <property type="entry name" value="ASPARTATE AMINOTRANSFERASE YHDR-RELATED"/>
    <property type="match status" value="1"/>
</dbReference>
<dbReference type="EMBL" id="VRYY01000185">
    <property type="protein sequence ID" value="MBG3876893.1"/>
    <property type="molecule type" value="Genomic_DNA"/>
</dbReference>
<keyword evidence="1" id="KW-0808">Transferase</keyword>
<dbReference type="GO" id="GO:0008483">
    <property type="term" value="F:transaminase activity"/>
    <property type="evidence" value="ECO:0007669"/>
    <property type="project" value="UniProtKB-KW"/>
</dbReference>